<dbReference type="HOGENOM" id="CLU_037100_2_0_5"/>
<gene>
    <name evidence="7" type="ORF">OAN307_c22550</name>
</gene>
<feature type="signal peptide" evidence="5">
    <location>
        <begin position="1"/>
        <end position="23"/>
    </location>
</feature>
<dbReference type="AlphaFoldDB" id="M9R5G0"/>
<dbReference type="TCDB" id="1.B.4.2.11">
    <property type="family name" value="the brucella-rhizobium porin (brp) family"/>
</dbReference>
<dbReference type="GO" id="GO:0016020">
    <property type="term" value="C:membrane"/>
    <property type="evidence" value="ECO:0007669"/>
    <property type="project" value="UniProtKB-SubCell"/>
</dbReference>
<name>M9R5G0_9RHOB</name>
<keyword evidence="3" id="KW-0472">Membrane</keyword>
<evidence type="ECO:0000259" key="6">
    <source>
        <dbReference type="Pfam" id="PF13505"/>
    </source>
</evidence>
<dbReference type="Proteomes" id="UP000005307">
    <property type="component" value="Chromosome"/>
</dbReference>
<evidence type="ECO:0000313" key="7">
    <source>
        <dbReference type="EMBL" id="AGI67879.1"/>
    </source>
</evidence>
<evidence type="ECO:0000313" key="8">
    <source>
        <dbReference type="Proteomes" id="UP000005307"/>
    </source>
</evidence>
<dbReference type="InterPro" id="IPR027385">
    <property type="entry name" value="Beta-barrel_OMP"/>
</dbReference>
<dbReference type="Gene3D" id="2.40.160.20">
    <property type="match status" value="1"/>
</dbReference>
<dbReference type="RefSeq" id="WP_015499901.1">
    <property type="nucleotide sequence ID" value="NC_020911.1"/>
</dbReference>
<dbReference type="PANTHER" id="PTHR34001:SF3">
    <property type="entry name" value="BLL7405 PROTEIN"/>
    <property type="match status" value="1"/>
</dbReference>
<evidence type="ECO:0000256" key="1">
    <source>
        <dbReference type="ARBA" id="ARBA00004370"/>
    </source>
</evidence>
<evidence type="ECO:0000256" key="4">
    <source>
        <dbReference type="ARBA" id="ARBA00038306"/>
    </source>
</evidence>
<dbReference type="STRING" id="391626.OAN307_c22550"/>
<accession>M9R5G0</accession>
<reference evidence="7 8" key="1">
    <citation type="journal article" date="2013" name="PLoS ONE">
        <title>Poles Apart: Arctic and Antarctic Octadecabacter strains Share High Genome Plasticity and a New Type of Xanthorhodopsin.</title>
        <authorList>
            <person name="Vollmers J."/>
            <person name="Voget S."/>
            <person name="Dietrich S."/>
            <person name="Gollnow K."/>
            <person name="Smits M."/>
            <person name="Meyer K."/>
            <person name="Brinkhoff T."/>
            <person name="Simon M."/>
            <person name="Daniel R."/>
        </authorList>
    </citation>
    <scope>NUCLEOTIDE SEQUENCE [LARGE SCALE GENOMIC DNA]</scope>
    <source>
        <strain evidence="7 8">307</strain>
    </source>
</reference>
<organism evidence="7 8">
    <name type="scientific">Octadecabacter antarcticus 307</name>
    <dbReference type="NCBI Taxonomy" id="391626"/>
    <lineage>
        <taxon>Bacteria</taxon>
        <taxon>Pseudomonadati</taxon>
        <taxon>Pseudomonadota</taxon>
        <taxon>Alphaproteobacteria</taxon>
        <taxon>Rhodobacterales</taxon>
        <taxon>Roseobacteraceae</taxon>
        <taxon>Octadecabacter</taxon>
    </lineage>
</organism>
<comment type="similarity">
    <text evidence="4">Belongs to the Omp25/RopB family.</text>
</comment>
<protein>
    <recommendedName>
        <fullName evidence="6">Outer membrane protein beta-barrel domain-containing protein</fullName>
    </recommendedName>
</protein>
<feature type="chain" id="PRO_5004102528" description="Outer membrane protein beta-barrel domain-containing protein" evidence="5">
    <location>
        <begin position="24"/>
        <end position="200"/>
    </location>
</feature>
<dbReference type="eggNOG" id="COG3637">
    <property type="taxonomic scope" value="Bacteria"/>
</dbReference>
<evidence type="ECO:0000256" key="3">
    <source>
        <dbReference type="ARBA" id="ARBA00023136"/>
    </source>
</evidence>
<dbReference type="SUPFAM" id="SSF56925">
    <property type="entry name" value="OMPA-like"/>
    <property type="match status" value="1"/>
</dbReference>
<dbReference type="InterPro" id="IPR011250">
    <property type="entry name" value="OMP/PagP_B-barrel"/>
</dbReference>
<sequence>MSKMFFAATTTALTMSVASASFAGNLSEPIIAPSPAAMAAPVYSTGTDWTGFYVGGSLGYAEGSEDDSTVFEDDGATYGIHAGYDYDFGNFVLGAELELSGFDVSDGGNDIDSVSRAKLRAGYDAGAFLPYLTVGVASLDIGGGLDANDTGSFYGVGMDYMLNDRIRLGGEVLQHEFGNFDNTGLDFEATTASVRVAFQF</sequence>
<dbReference type="Pfam" id="PF13505">
    <property type="entry name" value="OMP_b-brl"/>
    <property type="match status" value="1"/>
</dbReference>
<dbReference type="KEGG" id="oat:OAN307_c22550"/>
<comment type="subcellular location">
    <subcellularLocation>
        <location evidence="1">Membrane</location>
    </subcellularLocation>
</comment>
<dbReference type="InterPro" id="IPR051692">
    <property type="entry name" value="OMP-like"/>
</dbReference>
<keyword evidence="2 5" id="KW-0732">Signal</keyword>
<feature type="domain" description="Outer membrane protein beta-barrel" evidence="6">
    <location>
        <begin position="36"/>
        <end position="200"/>
    </location>
</feature>
<proteinExistence type="inferred from homology"/>
<dbReference type="PANTHER" id="PTHR34001">
    <property type="entry name" value="BLL7405 PROTEIN"/>
    <property type="match status" value="1"/>
</dbReference>
<dbReference type="EMBL" id="CP003740">
    <property type="protein sequence ID" value="AGI67879.1"/>
    <property type="molecule type" value="Genomic_DNA"/>
</dbReference>
<evidence type="ECO:0000256" key="2">
    <source>
        <dbReference type="ARBA" id="ARBA00022729"/>
    </source>
</evidence>
<keyword evidence="8" id="KW-1185">Reference proteome</keyword>
<evidence type="ECO:0000256" key="5">
    <source>
        <dbReference type="SAM" id="SignalP"/>
    </source>
</evidence>